<dbReference type="InterPro" id="IPR011989">
    <property type="entry name" value="ARM-like"/>
</dbReference>
<dbReference type="Gene3D" id="1.25.10.10">
    <property type="entry name" value="Leucine-rich Repeat Variant"/>
    <property type="match status" value="2"/>
</dbReference>
<dbReference type="PANTHER" id="PTHR12827">
    <property type="entry name" value="MEIOTIC CHECKPOINT REGULATOR TSG24 FAMILY MEMBER"/>
    <property type="match status" value="1"/>
</dbReference>
<evidence type="ECO:0000259" key="9">
    <source>
        <dbReference type="Pfam" id="PF21282"/>
    </source>
</evidence>
<dbReference type="InParanoid" id="F4P1H7"/>
<dbReference type="OrthoDB" id="26401at2759"/>
<keyword evidence="3" id="KW-0677">Repeat</keyword>
<dbReference type="GO" id="GO:0007091">
    <property type="term" value="P:metaphase/anaphase transition of mitotic cell cycle"/>
    <property type="evidence" value="ECO:0000318"/>
    <property type="project" value="GO_Central"/>
</dbReference>
<organism evidence="10 11">
    <name type="scientific">Batrachochytrium dendrobatidis (strain JAM81 / FGSC 10211)</name>
    <name type="common">Frog chytrid fungus</name>
    <dbReference type="NCBI Taxonomy" id="684364"/>
    <lineage>
        <taxon>Eukaryota</taxon>
        <taxon>Fungi</taxon>
        <taxon>Fungi incertae sedis</taxon>
        <taxon>Chytridiomycota</taxon>
        <taxon>Chytridiomycota incertae sedis</taxon>
        <taxon>Chytridiomycetes</taxon>
        <taxon>Rhizophydiales</taxon>
        <taxon>Rhizophydiales incertae sedis</taxon>
        <taxon>Batrachochytrium</taxon>
    </lineage>
</organism>
<keyword evidence="11" id="KW-1185">Reference proteome</keyword>
<name>F4P1H7_BATDJ</name>
<feature type="compositionally biased region" description="Basic residues" evidence="6">
    <location>
        <begin position="455"/>
        <end position="465"/>
    </location>
</feature>
<dbReference type="RefSeq" id="XP_006678641.1">
    <property type="nucleotide sequence ID" value="XM_006678578.1"/>
</dbReference>
<keyword evidence="5" id="KW-0131">Cell cycle</keyword>
<reference evidence="10 11" key="1">
    <citation type="submission" date="2009-12" db="EMBL/GenBank/DDBJ databases">
        <title>The draft genome of Batrachochytrium dendrobatidis.</title>
        <authorList>
            <consortium name="US DOE Joint Genome Institute (JGI-PGF)"/>
            <person name="Kuo A."/>
            <person name="Salamov A."/>
            <person name="Schmutz J."/>
            <person name="Lucas S."/>
            <person name="Pitluck S."/>
            <person name="Rosenblum E."/>
            <person name="Stajich J."/>
            <person name="Eisen M."/>
            <person name="Grigoriev I.V."/>
        </authorList>
    </citation>
    <scope>NUCLEOTIDE SEQUENCE [LARGE SCALE GENOMIC DNA]</scope>
    <source>
        <strain evidence="11">JAM81 / FGSC 10211</strain>
    </source>
</reference>
<keyword evidence="4" id="KW-0498">Mitosis</keyword>
<evidence type="ECO:0000256" key="2">
    <source>
        <dbReference type="ARBA" id="ARBA00022618"/>
    </source>
</evidence>
<dbReference type="InterPro" id="IPR041221">
    <property type="entry name" value="APC1_C"/>
</dbReference>
<dbReference type="GO" id="GO:0031145">
    <property type="term" value="P:anaphase-promoting complex-dependent catabolic process"/>
    <property type="evidence" value="ECO:0000318"/>
    <property type="project" value="GO_Central"/>
</dbReference>
<dbReference type="PANTHER" id="PTHR12827:SF3">
    <property type="entry name" value="ANAPHASE-PROMOTING COMPLEX SUBUNIT 1"/>
    <property type="match status" value="1"/>
</dbReference>
<dbReference type="InterPro" id="IPR048971">
    <property type="entry name" value="Apc1_3rd"/>
</dbReference>
<feature type="region of interest" description="Disordered" evidence="6">
    <location>
        <begin position="451"/>
        <end position="486"/>
    </location>
</feature>
<dbReference type="GeneID" id="18242985"/>
<evidence type="ECO:0000256" key="6">
    <source>
        <dbReference type="SAM" id="MobiDB-lite"/>
    </source>
</evidence>
<sequence length="1874" mass="208535">MHVQIRVIGQCFVDIQLDRAHSTANDTTAATTTIKLIRSKECPTVPQELLISGSTLICRSGGVIRKTISLVDSPIIDALYASFQIQPDQSSGSSPSLSRNSRLSKLDNISLKAAAVKSSITDANNACTSKLKEALLVVSAGTLWFYFHGQQNIQVSLPFPVRRIWPLASGGILLERRMLSYCPRTLDGSTLFYIIRHPLDLIQPVSVVGMPSDSPDSNVAASVSHRPLHAFNPANKADLGVAAIDTALNSMANDSPQYIVVYVSDDFGTGLPDVVVLYHASSLSIHVFALKSSQFQMSTDFSSPLDKTDQSRSTPTTNIPSSAQSDFVPSLSIQDHHLFASSDILEPIWKAKLPFDGVPDSCFVAHGSKNERVLWVFNKSAEVAIVFELDTINPHSFGTFSAKNAVPVKCTRRLYTDALLTTEGHNVLIWFGTQKLISCSLPDNFKDQIEESGSKNKRQRSRKNQSYHSHTTLIKHSPSKSRRESSHQPFASSHMFDITHWFDSTIIMRLSNGEYICTDFSFYTQSTLVSSAFQAIKSVVSADQFAQLFSRFITYCNSNRALHPFEYSLKRSSYQQVSDINTPLKLMASNIDALEFEFFMITLLSFFHKFESSMPSYYSTGVEEHMKSTLNSNAEHEDWEWFCKQCDTSKTHRSLPALVNEEFHRGDSTTFQLNDSFNLYRVFSESWSLYSLFKMESSLCKDIGNIVMVLHAVYEDHKLSPAFASHARNLGCFLCSISGAFGWHSYIDYYFRDGIVTPPLPIQVASSDTAKDACIPPLLRIMSDLKFSLTDLDELPVGISLPLREALHEYRTTLLCDNLNFHQLKLLGRDDIATQRFHNLLPKNKSLMKFRCEEPTLMATLVEDIHQTVADGRDPSIPLYRATDTDCDTVMKLRFGSKQGLVTAMKLLHPSGSHEITLAVASDASEENVLAQQQAHLFSIASREWPVAIGRGMLLAYSRHIMPTEFLDIPSVSISARFFPMQVDITLDLQPSNQSIPNAREWAEFHAGVASGMQVSGDSAFVDSSWLVFNQHLTTGPLGIDAKHGGLVVGFGLNAHLEKLSYVVILNHYLKKQHTMGTAGMLFGLAVSYIGSQNTQFTSVLSTHIPDFHPQNATDLKTAPMVTSVCMLGYGLVYMGSSSRECIDEIFCGLYKQQLSQLDEQNSQRECYAISCGFALGFVLLKHNESDAGMKSGPRNVPIVDHDPLSDQLFSLINGKGTELTLAPGLIALGLAYLKSNNIALSNRIELPSSVYMLDFFRPDTLQLRVIARSLIMWDSIDPSLAWMHSLVPDFILERMAKLSGILPSAQGQDSVYISVDMNSSSGEWCIYVIQAYLYIMAGSCLCLALKFAGSWDKRAYTATEPFMQKCLQLISGARGNISSHDNFMIRLAAQSALNVVCTSMGAIMAGSGDENLVKYFKQFSERTQSENAYGQHMAIGMATGFLFLGKGKLTLGTSNVAIAGLLCSLYPTYPSTVDDNRSHNQAFRHLWTLAIEKRCLVVRDVDTREPISVQVNVSVASSTDSTKTSVFQMQSPCILPYLAQVKSIAVNSPRYWPVTVDFQSLSETEKQTLLNGLWVKRKTGHLPYSMDPHGHNSILMWTVPRLGDFLSDTDIQQIQTVWESLPQSFSADPQVFSFVQHFCDIQADEPSEFQKAEFFMHILHECLTLDKPELIQTYMWLNETINGVEQKTSSPESIWSLVLVAAHYSARYQRVLDLFSDPNNRQTCFDSINGKNFEWTDVVEAVKQVQSRNLIKQSFVDAISKRIDTFLNSSAVDTLGQSGFCASMTFYLKKALEPMPVGTNGYATNAISPMFGSYLIAKGIPSLAKLRQLQNQLSQFSKQHPTTISVNELILFGHMIDPDCPDVVLQCMHALLK</sequence>
<keyword evidence="2" id="KW-0132">Cell division</keyword>
<dbReference type="OMA" id="SVWAVEC"/>
<feature type="domain" description="Anaphase-promoting complex subunit 1 N-terminal" evidence="7">
    <location>
        <begin position="44"/>
        <end position="178"/>
    </location>
</feature>
<comment type="similarity">
    <text evidence="1">Belongs to the APC1 family.</text>
</comment>
<dbReference type="HOGENOM" id="CLU_236349_0_0_1"/>
<protein>
    <submittedName>
        <fullName evidence="10">Uncharacterized protein</fullName>
    </submittedName>
</protein>
<feature type="compositionally biased region" description="Polar residues" evidence="6">
    <location>
        <begin position="311"/>
        <end position="323"/>
    </location>
</feature>
<dbReference type="GO" id="GO:0051301">
    <property type="term" value="P:cell division"/>
    <property type="evidence" value="ECO:0007669"/>
    <property type="project" value="UniProtKB-KW"/>
</dbReference>
<dbReference type="GO" id="GO:0070979">
    <property type="term" value="P:protein K11-linked ubiquitination"/>
    <property type="evidence" value="ECO:0000318"/>
    <property type="project" value="GO_Central"/>
</dbReference>
<feature type="domain" description="Anaphase-promoting complex subunit 1 C-terminal" evidence="8">
    <location>
        <begin position="1624"/>
        <end position="1822"/>
    </location>
</feature>
<feature type="region of interest" description="Disordered" evidence="6">
    <location>
        <begin position="301"/>
        <end position="323"/>
    </location>
</feature>
<dbReference type="EMBL" id="GL882883">
    <property type="protein sequence ID" value="EGF80641.1"/>
    <property type="molecule type" value="Genomic_DNA"/>
</dbReference>
<proteinExistence type="inferred from homology"/>
<dbReference type="Pfam" id="PF12859">
    <property type="entry name" value="ANAPC1"/>
    <property type="match status" value="1"/>
</dbReference>
<feature type="domain" description="Anaphase-promoting complex subunit 1 beta-sandwich" evidence="9">
    <location>
        <begin position="1495"/>
        <end position="1563"/>
    </location>
</feature>
<dbReference type="GO" id="GO:0060090">
    <property type="term" value="F:molecular adaptor activity"/>
    <property type="evidence" value="ECO:0000318"/>
    <property type="project" value="GO_Central"/>
</dbReference>
<accession>F4P1H7</accession>
<evidence type="ECO:0000256" key="4">
    <source>
        <dbReference type="ARBA" id="ARBA00022776"/>
    </source>
</evidence>
<dbReference type="Pfam" id="PF21282">
    <property type="entry name" value="APC1_3rd"/>
    <property type="match status" value="1"/>
</dbReference>
<evidence type="ECO:0000313" key="11">
    <source>
        <dbReference type="Proteomes" id="UP000007241"/>
    </source>
</evidence>
<dbReference type="Pfam" id="PF18122">
    <property type="entry name" value="APC1_C"/>
    <property type="match status" value="1"/>
</dbReference>
<evidence type="ECO:0000256" key="5">
    <source>
        <dbReference type="ARBA" id="ARBA00023306"/>
    </source>
</evidence>
<dbReference type="STRING" id="684364.F4P1H7"/>
<evidence type="ECO:0000259" key="7">
    <source>
        <dbReference type="Pfam" id="PF12859"/>
    </source>
</evidence>
<evidence type="ECO:0000259" key="8">
    <source>
        <dbReference type="Pfam" id="PF18122"/>
    </source>
</evidence>
<dbReference type="Proteomes" id="UP000007241">
    <property type="component" value="Unassembled WGS sequence"/>
</dbReference>
<dbReference type="GO" id="GO:0005680">
    <property type="term" value="C:anaphase-promoting complex"/>
    <property type="evidence" value="ECO:0000318"/>
    <property type="project" value="GO_Central"/>
</dbReference>
<evidence type="ECO:0000256" key="3">
    <source>
        <dbReference type="ARBA" id="ARBA00022737"/>
    </source>
</evidence>
<dbReference type="InterPro" id="IPR024990">
    <property type="entry name" value="Apc1"/>
</dbReference>
<evidence type="ECO:0000256" key="1">
    <source>
        <dbReference type="ARBA" id="ARBA00010547"/>
    </source>
</evidence>
<gene>
    <name evidence="10" type="ORF">BATDEDRAFT_87977</name>
</gene>
<dbReference type="InterPro" id="IPR049255">
    <property type="entry name" value="Apc1_N"/>
</dbReference>
<evidence type="ECO:0000313" key="10">
    <source>
        <dbReference type="EMBL" id="EGF80641.1"/>
    </source>
</evidence>